<evidence type="ECO:0000313" key="1">
    <source>
        <dbReference type="EMBL" id="PHN01378.1"/>
    </source>
</evidence>
<evidence type="ECO:0000313" key="2">
    <source>
        <dbReference type="Proteomes" id="UP000223913"/>
    </source>
</evidence>
<dbReference type="AlphaFoldDB" id="A0A2D0MZ23"/>
<gene>
    <name evidence="1" type="ORF">CRP01_37570</name>
</gene>
<sequence>MCKFLLAQILALTFFLELGFGFWKSALETGVGEGESGGRGDSETRGRGDWGMVPIAKNWTVVFQLAFFGKGGE</sequence>
<dbReference type="Proteomes" id="UP000223913">
    <property type="component" value="Unassembled WGS sequence"/>
</dbReference>
<comment type="caution">
    <text evidence="1">The sequence shown here is derived from an EMBL/GenBank/DDBJ whole genome shotgun (WGS) entry which is preliminary data.</text>
</comment>
<keyword evidence="2" id="KW-1185">Reference proteome</keyword>
<organism evidence="1 2">
    <name type="scientific">Flavilitoribacter nigricans (strain ATCC 23147 / DSM 23189 / NBRC 102662 / NCIMB 1420 / SS-2)</name>
    <name type="common">Lewinella nigricans</name>
    <dbReference type="NCBI Taxonomy" id="1122177"/>
    <lineage>
        <taxon>Bacteria</taxon>
        <taxon>Pseudomonadati</taxon>
        <taxon>Bacteroidota</taxon>
        <taxon>Saprospiria</taxon>
        <taxon>Saprospirales</taxon>
        <taxon>Lewinellaceae</taxon>
        <taxon>Flavilitoribacter</taxon>
    </lineage>
</organism>
<dbReference type="EMBL" id="PDUD01000056">
    <property type="protein sequence ID" value="PHN01378.1"/>
    <property type="molecule type" value="Genomic_DNA"/>
</dbReference>
<name>A0A2D0MZ23_FLAN2</name>
<proteinExistence type="predicted"/>
<accession>A0A2D0MZ23</accession>
<protein>
    <submittedName>
        <fullName evidence="1">Uncharacterized protein</fullName>
    </submittedName>
</protein>
<reference evidence="1 2" key="1">
    <citation type="submission" date="2017-10" db="EMBL/GenBank/DDBJ databases">
        <title>The draft genome sequence of Lewinella nigricans NBRC 102662.</title>
        <authorList>
            <person name="Wang K."/>
        </authorList>
    </citation>
    <scope>NUCLEOTIDE SEQUENCE [LARGE SCALE GENOMIC DNA]</scope>
    <source>
        <strain evidence="1 2">NBRC 102662</strain>
    </source>
</reference>